<protein>
    <recommendedName>
        <fullName evidence="3">Reverse transcriptase domain-containing protein</fullName>
    </recommendedName>
</protein>
<evidence type="ECO:0000313" key="2">
    <source>
        <dbReference type="EMBL" id="GEU36322.1"/>
    </source>
</evidence>
<dbReference type="PANTHER" id="PTHR33223:SF11">
    <property type="entry name" value="ELEMENT PROTEIN, PUTATIVE-RELATED"/>
    <property type="match status" value="1"/>
</dbReference>
<feature type="region of interest" description="Disordered" evidence="1">
    <location>
        <begin position="150"/>
        <end position="182"/>
    </location>
</feature>
<name>A0A6L2JI21_TANCI</name>
<reference evidence="2" key="1">
    <citation type="journal article" date="2019" name="Sci. Rep.">
        <title>Draft genome of Tanacetum cinerariifolium, the natural source of mosquito coil.</title>
        <authorList>
            <person name="Yamashiro T."/>
            <person name="Shiraishi A."/>
            <person name="Satake H."/>
            <person name="Nakayama K."/>
        </authorList>
    </citation>
    <scope>NUCLEOTIDE SEQUENCE</scope>
</reference>
<proteinExistence type="predicted"/>
<comment type="caution">
    <text evidence="2">The sequence shown here is derived from an EMBL/GenBank/DDBJ whole genome shotgun (WGS) entry which is preliminary data.</text>
</comment>
<feature type="region of interest" description="Disordered" evidence="1">
    <location>
        <begin position="112"/>
        <end position="136"/>
    </location>
</feature>
<dbReference type="PANTHER" id="PTHR33223">
    <property type="entry name" value="CCHC-TYPE DOMAIN-CONTAINING PROTEIN"/>
    <property type="match status" value="1"/>
</dbReference>
<feature type="compositionally biased region" description="Pro residues" evidence="1">
    <location>
        <begin position="157"/>
        <end position="166"/>
    </location>
</feature>
<accession>A0A6L2JI21</accession>
<dbReference type="AlphaFoldDB" id="A0A6L2JI21"/>
<feature type="region of interest" description="Disordered" evidence="1">
    <location>
        <begin position="354"/>
        <end position="375"/>
    </location>
</feature>
<organism evidence="2">
    <name type="scientific">Tanacetum cinerariifolium</name>
    <name type="common">Dalmatian daisy</name>
    <name type="synonym">Chrysanthemum cinerariifolium</name>
    <dbReference type="NCBI Taxonomy" id="118510"/>
    <lineage>
        <taxon>Eukaryota</taxon>
        <taxon>Viridiplantae</taxon>
        <taxon>Streptophyta</taxon>
        <taxon>Embryophyta</taxon>
        <taxon>Tracheophyta</taxon>
        <taxon>Spermatophyta</taxon>
        <taxon>Magnoliopsida</taxon>
        <taxon>eudicotyledons</taxon>
        <taxon>Gunneridae</taxon>
        <taxon>Pentapetalae</taxon>
        <taxon>asterids</taxon>
        <taxon>campanulids</taxon>
        <taxon>Asterales</taxon>
        <taxon>Asteraceae</taxon>
        <taxon>Asteroideae</taxon>
        <taxon>Anthemideae</taxon>
        <taxon>Anthemidinae</taxon>
        <taxon>Tanacetum</taxon>
    </lineage>
</organism>
<dbReference type="EMBL" id="BKCJ010000797">
    <property type="protein sequence ID" value="GEU36322.1"/>
    <property type="molecule type" value="Genomic_DNA"/>
</dbReference>
<feature type="compositionally biased region" description="Low complexity" evidence="1">
    <location>
        <begin position="167"/>
        <end position="178"/>
    </location>
</feature>
<feature type="compositionally biased region" description="Basic and acidic residues" evidence="1">
    <location>
        <begin position="127"/>
        <end position="136"/>
    </location>
</feature>
<evidence type="ECO:0000256" key="1">
    <source>
        <dbReference type="SAM" id="MobiDB-lite"/>
    </source>
</evidence>
<evidence type="ECO:0008006" key="3">
    <source>
        <dbReference type="Google" id="ProtNLM"/>
    </source>
</evidence>
<gene>
    <name evidence="2" type="ORF">Tci_008300</name>
</gene>
<sequence length="480" mass="53526">MGSKMPGVSLFANDSRKQNLSNTFNTAPTSFGESNFVSMMNPSRVIGRDVKESLWSTSVPTSSFLSLKEVTVLIANTNNIGWNSNDTNLETNSDSPIVNSVDINMQPTSYARAAGGSNFEQPKNKRPRESYSKKNLGEPSFLFDFEEVMSIPHNNEGPPPAGPPPSNNNGPPSVVRPNRPAPCSMEELCQPSIHERGRPIASIPIQATDFGLRHHMIQQVQNTCQFHGLPSDDANRHIDKFLEVTQHMKQNGVSDDGLRLSLFPYSLTHHATAWKFRQDPNKSLFEAWERYKLSIDRCPNLNMLLVTQIDTFCNGLTLRHRDTINATAGGTCMQKTPEECFEVIENMTAHNNHWDTSATRDETSRNISSTTTTESPEVVRQLEMMNKNFPDMMRQIKSVKSVNMKCETCGGPHSFTECPAIGGYTQKAAYATTGNHNSRGNSYQPQGLREDKADTSKIELIDTLILELNIVLNVRLPTPY</sequence>